<evidence type="ECO:0000313" key="3">
    <source>
        <dbReference type="Proteomes" id="UP000242877"/>
    </source>
</evidence>
<feature type="compositionally biased region" description="Low complexity" evidence="1">
    <location>
        <begin position="31"/>
        <end position="57"/>
    </location>
</feature>
<dbReference type="InterPro" id="IPR017956">
    <property type="entry name" value="AT_hook_DNA-bd_motif"/>
</dbReference>
<dbReference type="VEuPathDB" id="FungiDB:AAP_04012"/>
<feature type="region of interest" description="Disordered" evidence="1">
    <location>
        <begin position="311"/>
        <end position="330"/>
    </location>
</feature>
<dbReference type="SMART" id="SM00384">
    <property type="entry name" value="AT_hook"/>
    <property type="match status" value="3"/>
</dbReference>
<dbReference type="OrthoDB" id="4630416at2759"/>
<dbReference type="AlphaFoldDB" id="A0A167XGG8"/>
<feature type="compositionally biased region" description="Polar residues" evidence="1">
    <location>
        <begin position="82"/>
        <end position="92"/>
    </location>
</feature>
<organism evidence="2 3">
    <name type="scientific">Ascosphaera apis ARSEF 7405</name>
    <dbReference type="NCBI Taxonomy" id="392613"/>
    <lineage>
        <taxon>Eukaryota</taxon>
        <taxon>Fungi</taxon>
        <taxon>Dikarya</taxon>
        <taxon>Ascomycota</taxon>
        <taxon>Pezizomycotina</taxon>
        <taxon>Eurotiomycetes</taxon>
        <taxon>Eurotiomycetidae</taxon>
        <taxon>Onygenales</taxon>
        <taxon>Ascosphaeraceae</taxon>
        <taxon>Ascosphaera</taxon>
    </lineage>
</organism>
<name>A0A167XGG8_9EURO</name>
<dbReference type="PRINTS" id="PR00929">
    <property type="entry name" value="ATHOOK"/>
</dbReference>
<dbReference type="Proteomes" id="UP000242877">
    <property type="component" value="Unassembled WGS sequence"/>
</dbReference>
<feature type="compositionally biased region" description="Basic and acidic residues" evidence="1">
    <location>
        <begin position="158"/>
        <end position="242"/>
    </location>
</feature>
<protein>
    <submittedName>
        <fullName evidence="2">AT hook-like protein</fullName>
    </submittedName>
</protein>
<sequence>MAPETPFEGRQTRSRGRPRKTADASPESGETATTPTTNTTTVADITATADSTSATANSENDAQSQRKGRGRPRKRPLEDTSIVDSPSAVSSTRAKRGRKAAAAAAADDDATIPPPAVENTAEKQDATAESTEVPAKKGRGRPKKDSVNEGKAAAAKAKATEKAKADKEKEKEKLKKQKEKEREKLKKQKEKEKEKEKKAKEREKAKKLREKEKEKEKKLKEKEKAKLQRQRQREKDMRDKARERNKKLKAKERQEERIRRAAGLFNSDSPEPAESGRMFGQDKGRTLHVNADEDVSDSAIERALTALNRSNKRKNKKGSTRADVDDGDDEWATEDEAENLGMNLPQETMIGQYKLSCEEVQDQWPDDAKNMKLAIMRNKAVDSAGTGFIASFHLGIVEGTMILAGSVEAAQKIRNQISSDALVPIKRPSFDIDGERPEDYEPRHNRLFFRWRGRETGEGSISTDNYYDKNNGYIDFIIPEEASSEPVKIKGIIDDVEGIGGPLTFEGHKTKDTGGKKPMSWKSLGEDEVYDGPGMMVF</sequence>
<dbReference type="EMBL" id="AZGZ01000018">
    <property type="protein sequence ID" value="KZZ90062.1"/>
    <property type="molecule type" value="Genomic_DNA"/>
</dbReference>
<reference evidence="2 3" key="1">
    <citation type="journal article" date="2016" name="Genome Biol. Evol.">
        <title>Divergent and convergent evolution of fungal pathogenicity.</title>
        <authorList>
            <person name="Shang Y."/>
            <person name="Xiao G."/>
            <person name="Zheng P."/>
            <person name="Cen K."/>
            <person name="Zhan S."/>
            <person name="Wang C."/>
        </authorList>
    </citation>
    <scope>NUCLEOTIDE SEQUENCE [LARGE SCALE GENOMIC DNA]</scope>
    <source>
        <strain evidence="2 3">ARSEF 7405</strain>
    </source>
</reference>
<gene>
    <name evidence="2" type="ORF">AAP_04012</name>
</gene>
<feature type="region of interest" description="Disordered" evidence="1">
    <location>
        <begin position="1"/>
        <end position="285"/>
    </location>
</feature>
<evidence type="ECO:0000313" key="2">
    <source>
        <dbReference type="EMBL" id="KZZ90062.1"/>
    </source>
</evidence>
<accession>A0A167XGG8</accession>
<evidence type="ECO:0000256" key="1">
    <source>
        <dbReference type="SAM" id="MobiDB-lite"/>
    </source>
</evidence>
<comment type="caution">
    <text evidence="2">The sequence shown here is derived from an EMBL/GenBank/DDBJ whole genome shotgun (WGS) entry which is preliminary data.</text>
</comment>
<keyword evidence="3" id="KW-1185">Reference proteome</keyword>
<dbReference type="GO" id="GO:0003677">
    <property type="term" value="F:DNA binding"/>
    <property type="evidence" value="ECO:0007669"/>
    <property type="project" value="InterPro"/>
</dbReference>
<proteinExistence type="predicted"/>